<proteinExistence type="predicted"/>
<protein>
    <submittedName>
        <fullName evidence="2">Uncharacterized protein</fullName>
    </submittedName>
</protein>
<accession>A0A814J125</accession>
<dbReference type="Proteomes" id="UP000663870">
    <property type="component" value="Unassembled WGS sequence"/>
</dbReference>
<keyword evidence="5" id="KW-1185">Reference proteome</keyword>
<keyword evidence="1" id="KW-1133">Transmembrane helix</keyword>
<dbReference type="Proteomes" id="UP000663854">
    <property type="component" value="Unassembled WGS sequence"/>
</dbReference>
<evidence type="ECO:0000313" key="3">
    <source>
        <dbReference type="EMBL" id="CAF1430699.1"/>
    </source>
</evidence>
<dbReference type="AlphaFoldDB" id="A0A814J125"/>
<organism evidence="2 4">
    <name type="scientific">Rotaria sordida</name>
    <dbReference type="NCBI Taxonomy" id="392033"/>
    <lineage>
        <taxon>Eukaryota</taxon>
        <taxon>Metazoa</taxon>
        <taxon>Spiralia</taxon>
        <taxon>Gnathifera</taxon>
        <taxon>Rotifera</taxon>
        <taxon>Eurotatoria</taxon>
        <taxon>Bdelloidea</taxon>
        <taxon>Philodinida</taxon>
        <taxon>Philodinidae</taxon>
        <taxon>Rotaria</taxon>
    </lineage>
</organism>
<keyword evidence="1" id="KW-0472">Membrane</keyword>
<evidence type="ECO:0000313" key="4">
    <source>
        <dbReference type="Proteomes" id="UP000663854"/>
    </source>
</evidence>
<dbReference type="EMBL" id="CAJNOL010001867">
    <property type="protein sequence ID" value="CAF1430699.1"/>
    <property type="molecule type" value="Genomic_DNA"/>
</dbReference>
<keyword evidence="1" id="KW-0812">Transmembrane</keyword>
<evidence type="ECO:0000256" key="1">
    <source>
        <dbReference type="SAM" id="Phobius"/>
    </source>
</evidence>
<reference evidence="2" key="1">
    <citation type="submission" date="2021-02" db="EMBL/GenBank/DDBJ databases">
        <authorList>
            <person name="Nowell W R."/>
        </authorList>
    </citation>
    <scope>NUCLEOTIDE SEQUENCE</scope>
</reference>
<evidence type="ECO:0000313" key="5">
    <source>
        <dbReference type="Proteomes" id="UP000663870"/>
    </source>
</evidence>
<evidence type="ECO:0000313" key="2">
    <source>
        <dbReference type="EMBL" id="CAF1031900.1"/>
    </source>
</evidence>
<sequence>MSPLKRSKQYKSVSRRSSAIYQITTNNLSAFTQRRSGSSSSRGHRRHRGQNLFGTRFRNILSCFNLSNVRSIPSRLIQCQRHCLPFYWLILLIIILTIINYKFGIFEITANDIHLPSQTISKDYSPLHIDTSKCSKNNMSMTLQNYMAILMERSL</sequence>
<feature type="transmembrane region" description="Helical" evidence="1">
    <location>
        <begin position="84"/>
        <end position="103"/>
    </location>
</feature>
<gene>
    <name evidence="3" type="ORF">JXQ802_LOCUS36417</name>
    <name evidence="2" type="ORF">PYM288_LOCUS16181</name>
</gene>
<name>A0A814J125_9BILA</name>
<dbReference type="EMBL" id="CAJNOH010000410">
    <property type="protein sequence ID" value="CAF1031900.1"/>
    <property type="molecule type" value="Genomic_DNA"/>
</dbReference>
<comment type="caution">
    <text evidence="2">The sequence shown here is derived from an EMBL/GenBank/DDBJ whole genome shotgun (WGS) entry which is preliminary data.</text>
</comment>